<organism evidence="4 5">
    <name type="scientific">Trypanosoma brucei equiperdum</name>
    <dbReference type="NCBI Taxonomy" id="630700"/>
    <lineage>
        <taxon>Eukaryota</taxon>
        <taxon>Discoba</taxon>
        <taxon>Euglenozoa</taxon>
        <taxon>Kinetoplastea</taxon>
        <taxon>Metakinetoplastina</taxon>
        <taxon>Trypanosomatida</taxon>
        <taxon>Trypanosomatidae</taxon>
        <taxon>Trypanosoma</taxon>
    </lineage>
</organism>
<keyword evidence="2" id="KW-0677">Repeat</keyword>
<dbReference type="AlphaFoldDB" id="A0A3L6L840"/>
<comment type="caution">
    <text evidence="4">The sequence shown here is derived from an EMBL/GenBank/DDBJ whole genome shotgun (WGS) entry which is preliminary data.</text>
</comment>
<keyword evidence="3" id="KW-0106">Calcium</keyword>
<evidence type="ECO:0000256" key="2">
    <source>
        <dbReference type="ARBA" id="ARBA00022737"/>
    </source>
</evidence>
<dbReference type="EMBL" id="QSBY01000007">
    <property type="protein sequence ID" value="RHW71387.1"/>
    <property type="molecule type" value="Genomic_DNA"/>
</dbReference>
<evidence type="ECO:0000256" key="1">
    <source>
        <dbReference type="ARBA" id="ARBA00022723"/>
    </source>
</evidence>
<dbReference type="Gene3D" id="1.10.238.10">
    <property type="entry name" value="EF-hand"/>
    <property type="match status" value="1"/>
</dbReference>
<dbReference type="SUPFAM" id="SSF47473">
    <property type="entry name" value="EF-hand"/>
    <property type="match status" value="1"/>
</dbReference>
<evidence type="ECO:0008006" key="6">
    <source>
        <dbReference type="Google" id="ProtNLM"/>
    </source>
</evidence>
<reference evidence="4 5" key="1">
    <citation type="submission" date="2018-09" db="EMBL/GenBank/DDBJ databases">
        <title>whole genome sequence of T. equiperdum IVM-t1 strain.</title>
        <authorList>
            <person name="Suganuma K."/>
        </authorList>
    </citation>
    <scope>NUCLEOTIDE SEQUENCE [LARGE SCALE GENOMIC DNA]</scope>
    <source>
        <strain evidence="4 5">IVM-t1</strain>
    </source>
</reference>
<gene>
    <name evidence="4" type="ORF">DPX39_070059200</name>
</gene>
<sequence length="270" mass="30483">MDVLIAKAVERLGKKKLWVLVHVVDKLPESERTVGGVRNAFRSINVFINDIDFAMLASQFGRRCGGVGILRGVTTVTDESAPFDVETFKRSFLPSLSPRRQHVVSLSLKRVPTDGSGFITFDELMKVYDTARHPKLLLGWESQALERMFLNDFWEAHSDGGITVEELTAYLVGISHKTVRDEHFELHCIRSFSLDRPKVSLEERMASAASTDIRLKSIHGTKQHPLYQATSSDYGKGWETVKYDGKFACKYTFTKNLQSQCTMGPNTMNM</sequence>
<evidence type="ECO:0000313" key="4">
    <source>
        <dbReference type="EMBL" id="RHW71387.1"/>
    </source>
</evidence>
<dbReference type="InterPro" id="IPR051581">
    <property type="entry name" value="Ca-bind"/>
</dbReference>
<dbReference type="InterPro" id="IPR011992">
    <property type="entry name" value="EF-hand-dom_pair"/>
</dbReference>
<proteinExistence type="predicted"/>
<dbReference type="Proteomes" id="UP000266743">
    <property type="component" value="Chromosome 7"/>
</dbReference>
<keyword evidence="1" id="KW-0479">Metal-binding</keyword>
<accession>A0A3L6L840</accession>
<dbReference type="PANTHER" id="PTHR34524:SF10">
    <property type="entry name" value="EF-HAND DOMAIN-CONTAINING PROTEIN"/>
    <property type="match status" value="1"/>
</dbReference>
<dbReference type="GO" id="GO:0046872">
    <property type="term" value="F:metal ion binding"/>
    <property type="evidence" value="ECO:0007669"/>
    <property type="project" value="UniProtKB-KW"/>
</dbReference>
<dbReference type="PANTHER" id="PTHR34524">
    <property type="entry name" value="CALCYPHOSIN"/>
    <property type="match status" value="1"/>
</dbReference>
<protein>
    <recommendedName>
        <fullName evidence="6">EF-hand domain-containing protein</fullName>
    </recommendedName>
</protein>
<evidence type="ECO:0000256" key="3">
    <source>
        <dbReference type="ARBA" id="ARBA00022837"/>
    </source>
</evidence>
<evidence type="ECO:0000313" key="5">
    <source>
        <dbReference type="Proteomes" id="UP000266743"/>
    </source>
</evidence>
<name>A0A3L6L840_9TRYP</name>